<dbReference type="Pfam" id="PF00270">
    <property type="entry name" value="DEAD"/>
    <property type="match status" value="1"/>
</dbReference>
<evidence type="ECO:0000256" key="4">
    <source>
        <dbReference type="ARBA" id="ARBA00022840"/>
    </source>
</evidence>
<dbReference type="Proteomes" id="UP001589645">
    <property type="component" value="Unassembled WGS sequence"/>
</dbReference>
<dbReference type="InterPro" id="IPR001650">
    <property type="entry name" value="Helicase_C-like"/>
</dbReference>
<keyword evidence="1" id="KW-0547">Nucleotide-binding</keyword>
<evidence type="ECO:0000256" key="1">
    <source>
        <dbReference type="ARBA" id="ARBA00022741"/>
    </source>
</evidence>
<reference evidence="7 8" key="1">
    <citation type="submission" date="2024-09" db="EMBL/GenBank/DDBJ databases">
        <authorList>
            <person name="Sun Q."/>
            <person name="Mori K."/>
        </authorList>
    </citation>
    <scope>NUCLEOTIDE SEQUENCE [LARGE SCALE GENOMIC DNA]</scope>
    <source>
        <strain evidence="7 8">CECT 8064</strain>
    </source>
</reference>
<dbReference type="SMART" id="SM00490">
    <property type="entry name" value="HELICc"/>
    <property type="match status" value="1"/>
</dbReference>
<keyword evidence="8" id="KW-1185">Reference proteome</keyword>
<dbReference type="Gene3D" id="1.20.120.1080">
    <property type="match status" value="1"/>
</dbReference>
<dbReference type="CDD" id="cd17917">
    <property type="entry name" value="DEXHc_RHA-like"/>
    <property type="match status" value="1"/>
</dbReference>
<dbReference type="InterPro" id="IPR014001">
    <property type="entry name" value="Helicase_ATP-bd"/>
</dbReference>
<dbReference type="Gene3D" id="3.40.50.300">
    <property type="entry name" value="P-loop containing nucleotide triphosphate hydrolases"/>
    <property type="match status" value="2"/>
</dbReference>
<protein>
    <submittedName>
        <fullName evidence="7">Helicase-related protein</fullName>
    </submittedName>
</protein>
<organism evidence="7 8">
    <name type="scientific">Vibrio olivae</name>
    <dbReference type="NCBI Taxonomy" id="1243002"/>
    <lineage>
        <taxon>Bacteria</taxon>
        <taxon>Pseudomonadati</taxon>
        <taxon>Pseudomonadota</taxon>
        <taxon>Gammaproteobacteria</taxon>
        <taxon>Vibrionales</taxon>
        <taxon>Vibrionaceae</taxon>
        <taxon>Vibrio</taxon>
    </lineage>
</organism>
<dbReference type="SMART" id="SM00487">
    <property type="entry name" value="DEXDc"/>
    <property type="match status" value="1"/>
</dbReference>
<dbReference type="PANTHER" id="PTHR43519:SF1">
    <property type="entry name" value="ATP-DEPENDENT RNA HELICASE HRPB"/>
    <property type="match status" value="1"/>
</dbReference>
<dbReference type="SUPFAM" id="SSF52540">
    <property type="entry name" value="P-loop containing nucleoside triphosphate hydrolases"/>
    <property type="match status" value="1"/>
</dbReference>
<accession>A0ABV5HIW8</accession>
<evidence type="ECO:0000259" key="6">
    <source>
        <dbReference type="PROSITE" id="PS51194"/>
    </source>
</evidence>
<dbReference type="PROSITE" id="PS51194">
    <property type="entry name" value="HELICASE_CTER"/>
    <property type="match status" value="1"/>
</dbReference>
<feature type="domain" description="Helicase C-terminal" evidence="6">
    <location>
        <begin position="196"/>
        <end position="362"/>
    </location>
</feature>
<dbReference type="InterPro" id="IPR011545">
    <property type="entry name" value="DEAD/DEAH_box_helicase_dom"/>
</dbReference>
<proteinExistence type="predicted"/>
<evidence type="ECO:0000256" key="2">
    <source>
        <dbReference type="ARBA" id="ARBA00022801"/>
    </source>
</evidence>
<evidence type="ECO:0000259" key="5">
    <source>
        <dbReference type="PROSITE" id="PS51192"/>
    </source>
</evidence>
<dbReference type="PANTHER" id="PTHR43519">
    <property type="entry name" value="ATP-DEPENDENT RNA HELICASE HRPB"/>
    <property type="match status" value="1"/>
</dbReference>
<dbReference type="CDD" id="cd18791">
    <property type="entry name" value="SF2_C_RHA"/>
    <property type="match status" value="1"/>
</dbReference>
<dbReference type="PROSITE" id="PS51192">
    <property type="entry name" value="HELICASE_ATP_BIND_1"/>
    <property type="match status" value="1"/>
</dbReference>
<keyword evidence="2" id="KW-0378">Hydrolase</keyword>
<feature type="domain" description="Helicase ATP-binding" evidence="5">
    <location>
        <begin position="13"/>
        <end position="166"/>
    </location>
</feature>
<evidence type="ECO:0000256" key="3">
    <source>
        <dbReference type="ARBA" id="ARBA00022806"/>
    </source>
</evidence>
<dbReference type="InterPro" id="IPR027417">
    <property type="entry name" value="P-loop_NTPase"/>
</dbReference>
<evidence type="ECO:0000313" key="8">
    <source>
        <dbReference type="Proteomes" id="UP001589645"/>
    </source>
</evidence>
<dbReference type="Pfam" id="PF00271">
    <property type="entry name" value="Helicase_C"/>
    <property type="match status" value="1"/>
</dbReference>
<name>A0ABV5HIW8_9VIBR</name>
<evidence type="ECO:0000313" key="7">
    <source>
        <dbReference type="EMBL" id="MFB9133915.1"/>
    </source>
</evidence>
<sequence>MTLLPIDRLKSEFLAEVKEHHLVVEAETGSGKSTRLPLWLAEHGRVLVIEPRRIACTSLAQFLAQSRGEQLGESVGYAIKLDIQYQPHTQVVFVTPGVALRWLAEEGLKSFDYVLVDEFHERRWDTDLLVALLREKNSHRLVVTSATIEGTKLAQYIDGKRLQAQGRRFEVEIQHVSRESHQLPDSRDIAQRVSAQVTHHVGQTDGDILVFLPGKKEIVACQQALANQPDLLVVPLHSSVSEPQKQQALTRQPQQKVVLATNVAETSLTIPNITLVIDSGLERRNEQRNGRTALALKAVSKASAQQRAGRAGRVMAGRCVRLYGQHAALSDVTPPQLHRESLTEPMLAAACCGVPLDRLTFLEVLPEKSFQAAKQLLVSMGALTEQGMATPHGNKLYPLPIDALYADLVTRMPSRPLQEAMVDLTAALCVPAKLFRLANHQEQIELLQQQEPMGCDGALIIGLVRGQYYDGITVDEEARQEAIALAEQMRAVFELPQLSVASRFSLSDLSSAIGKLHPELVFIRREKRRESMGNGKMEVTLGRESRLLSHYEAALVLDTHSVPGRGVKNTLNLATVTMPLTLDQLVDLDLGEWQQRDAQQTENGYQVPVELIYAGRVIERRYQAPTGQYAVAAIIEALKSDQLWPGFAKQREREIELWKLYQTLDDLLSKPSKTLNFDAWISQQLETLEVSAMEDLMLFEPEDFSFDGVPEWEYQDFAQQYPFELQLADLTLRVEYFATRKLVHVIHQGGLRKGDPKRWELPRWNGWRIQYKKASRVVDIR</sequence>
<dbReference type="GO" id="GO:0004386">
    <property type="term" value="F:helicase activity"/>
    <property type="evidence" value="ECO:0007669"/>
    <property type="project" value="UniProtKB-KW"/>
</dbReference>
<comment type="caution">
    <text evidence="7">The sequence shown here is derived from an EMBL/GenBank/DDBJ whole genome shotgun (WGS) entry which is preliminary data.</text>
</comment>
<gene>
    <name evidence="7" type="ORF">ACFFUV_02900</name>
</gene>
<keyword evidence="4" id="KW-0067">ATP-binding</keyword>
<keyword evidence="3 7" id="KW-0347">Helicase</keyword>
<dbReference type="EMBL" id="JBHMEP010000001">
    <property type="protein sequence ID" value="MFB9133915.1"/>
    <property type="molecule type" value="Genomic_DNA"/>
</dbReference>
<dbReference type="RefSeq" id="WP_390189539.1">
    <property type="nucleotide sequence ID" value="NZ_JBHMEP010000001.1"/>
</dbReference>